<dbReference type="GO" id="GO:0000155">
    <property type="term" value="F:phosphorelay sensor kinase activity"/>
    <property type="evidence" value="ECO:0007669"/>
    <property type="project" value="InterPro"/>
</dbReference>
<evidence type="ECO:0000256" key="2">
    <source>
        <dbReference type="ARBA" id="ARBA00012438"/>
    </source>
</evidence>
<dbReference type="SUPFAM" id="SSF55874">
    <property type="entry name" value="ATPase domain of HSP90 chaperone/DNA topoisomerase II/histidine kinase"/>
    <property type="match status" value="1"/>
</dbReference>
<dbReference type="SUPFAM" id="SSF47384">
    <property type="entry name" value="Homodimeric domain of signal transducing histidine kinase"/>
    <property type="match status" value="1"/>
</dbReference>
<evidence type="ECO:0000256" key="4">
    <source>
        <dbReference type="ARBA" id="ARBA00022679"/>
    </source>
</evidence>
<dbReference type="KEGG" id="psti:SOO65_07255"/>
<proteinExistence type="predicted"/>
<dbReference type="Gene3D" id="3.30.565.10">
    <property type="entry name" value="Histidine kinase-like ATPase, C-terminal domain"/>
    <property type="match status" value="1"/>
</dbReference>
<feature type="domain" description="Histidine kinase" evidence="8">
    <location>
        <begin position="217"/>
        <end position="436"/>
    </location>
</feature>
<keyword evidence="5 9" id="KW-0418">Kinase</keyword>
<dbReference type="PROSITE" id="PS50109">
    <property type="entry name" value="HIS_KIN"/>
    <property type="match status" value="1"/>
</dbReference>
<keyword evidence="7" id="KW-0472">Membrane</keyword>
<gene>
    <name evidence="9" type="ORF">SOO65_07255</name>
</gene>
<keyword evidence="6" id="KW-0902">Two-component regulatory system</keyword>
<name>A0AAX4HTA4_9BACT</name>
<dbReference type="Proteomes" id="UP001324634">
    <property type="component" value="Chromosome"/>
</dbReference>
<dbReference type="EC" id="2.7.13.3" evidence="2"/>
<evidence type="ECO:0000313" key="10">
    <source>
        <dbReference type="Proteomes" id="UP001324634"/>
    </source>
</evidence>
<sequence>MKKAVQNIFDFYDRYAETLITKRLHSIDGYQIKARALLILWTCTTTVMWFYVIYCLYAFPVNSPVAWGGLTFTIIHTASPWIFKFSQSFLMAGLNISLSGLGFQTLVCIYTGGVYSPAAIWLTFHPVILGFFGGTAWIFFSVTLNCLIIVCMYTAGLLNVLPPNQLQPLLKDGMILTSYIGLDVLVAIYTVMAFKINLKKKQELNHSKDLTENLVRILCHDIKNPLSVIQISSNYLNRPQENTAKWVERIVIASNDIRQIADSVTLWISHRDGKVTMLQEPISIKDMIEHLDMAFEDKLREKNILLRLNMLCQNHCILGDKSAVYYQVLNNLVSNAIKFSYENSTIDVNFKATESHVMIEVRDYGTGIHEELIEKVFSPFSVVSCPGTHNERGTGFGLSIVATIIEKLEGRIMIENMKKIPHQKGTRVEVTFPKHS</sequence>
<feature type="transmembrane region" description="Helical" evidence="7">
    <location>
        <begin position="173"/>
        <end position="194"/>
    </location>
</feature>
<evidence type="ECO:0000256" key="5">
    <source>
        <dbReference type="ARBA" id="ARBA00022777"/>
    </source>
</evidence>
<dbReference type="PANTHER" id="PTHR43711">
    <property type="entry name" value="TWO-COMPONENT HISTIDINE KINASE"/>
    <property type="match status" value="1"/>
</dbReference>
<feature type="transmembrane region" description="Helical" evidence="7">
    <location>
        <begin position="118"/>
        <end position="139"/>
    </location>
</feature>
<evidence type="ECO:0000256" key="7">
    <source>
        <dbReference type="SAM" id="Phobius"/>
    </source>
</evidence>
<dbReference type="InterPro" id="IPR003661">
    <property type="entry name" value="HisK_dim/P_dom"/>
</dbReference>
<feature type="transmembrane region" description="Helical" evidence="7">
    <location>
        <begin position="144"/>
        <end position="161"/>
    </location>
</feature>
<keyword evidence="4" id="KW-0808">Transferase</keyword>
<comment type="catalytic activity">
    <reaction evidence="1">
        <text>ATP + protein L-histidine = ADP + protein N-phospho-L-histidine.</text>
        <dbReference type="EC" id="2.7.13.3"/>
    </reaction>
</comment>
<dbReference type="RefSeq" id="WP_321398855.1">
    <property type="nucleotide sequence ID" value="NZ_CP139487.1"/>
</dbReference>
<keyword evidence="10" id="KW-1185">Reference proteome</keyword>
<evidence type="ECO:0000256" key="3">
    <source>
        <dbReference type="ARBA" id="ARBA00022553"/>
    </source>
</evidence>
<evidence type="ECO:0000256" key="6">
    <source>
        <dbReference type="ARBA" id="ARBA00023012"/>
    </source>
</evidence>
<keyword evidence="7" id="KW-1133">Transmembrane helix</keyword>
<keyword evidence="3" id="KW-0597">Phosphoprotein</keyword>
<dbReference type="InterPro" id="IPR005467">
    <property type="entry name" value="His_kinase_dom"/>
</dbReference>
<evidence type="ECO:0000313" key="9">
    <source>
        <dbReference type="EMBL" id="WPU66539.1"/>
    </source>
</evidence>
<dbReference type="Pfam" id="PF02518">
    <property type="entry name" value="HATPase_c"/>
    <property type="match status" value="1"/>
</dbReference>
<dbReference type="AlphaFoldDB" id="A0AAX4HTA4"/>
<dbReference type="InterPro" id="IPR036097">
    <property type="entry name" value="HisK_dim/P_sf"/>
</dbReference>
<dbReference type="EMBL" id="CP139487">
    <property type="protein sequence ID" value="WPU66539.1"/>
    <property type="molecule type" value="Genomic_DNA"/>
</dbReference>
<dbReference type="PRINTS" id="PR00344">
    <property type="entry name" value="BCTRLSENSOR"/>
</dbReference>
<dbReference type="InterPro" id="IPR050736">
    <property type="entry name" value="Sensor_HK_Regulatory"/>
</dbReference>
<organism evidence="9 10">
    <name type="scientific">Peredibacter starrii</name>
    <dbReference type="NCBI Taxonomy" id="28202"/>
    <lineage>
        <taxon>Bacteria</taxon>
        <taxon>Pseudomonadati</taxon>
        <taxon>Bdellovibrionota</taxon>
        <taxon>Bacteriovoracia</taxon>
        <taxon>Bacteriovoracales</taxon>
        <taxon>Bacteriovoracaceae</taxon>
        <taxon>Peredibacter</taxon>
    </lineage>
</organism>
<accession>A0AAX4HTA4</accession>
<feature type="transmembrane region" description="Helical" evidence="7">
    <location>
        <begin position="90"/>
        <end position="112"/>
    </location>
</feature>
<dbReference type="InterPro" id="IPR036890">
    <property type="entry name" value="HATPase_C_sf"/>
</dbReference>
<dbReference type="InterPro" id="IPR003594">
    <property type="entry name" value="HATPase_dom"/>
</dbReference>
<reference evidence="9 10" key="1">
    <citation type="submission" date="2023-11" db="EMBL/GenBank/DDBJ databases">
        <title>Peredibacter starrii A3.12.</title>
        <authorList>
            <person name="Mitchell R.J."/>
        </authorList>
    </citation>
    <scope>NUCLEOTIDE SEQUENCE [LARGE SCALE GENOMIC DNA]</scope>
    <source>
        <strain evidence="9 10">A3.12</strain>
    </source>
</reference>
<feature type="transmembrane region" description="Helical" evidence="7">
    <location>
        <begin position="65"/>
        <end position="83"/>
    </location>
</feature>
<evidence type="ECO:0000256" key="1">
    <source>
        <dbReference type="ARBA" id="ARBA00000085"/>
    </source>
</evidence>
<dbReference type="CDD" id="cd00082">
    <property type="entry name" value="HisKA"/>
    <property type="match status" value="1"/>
</dbReference>
<dbReference type="InterPro" id="IPR004358">
    <property type="entry name" value="Sig_transdc_His_kin-like_C"/>
</dbReference>
<protein>
    <recommendedName>
        <fullName evidence="2">histidine kinase</fullName>
        <ecNumber evidence="2">2.7.13.3</ecNumber>
    </recommendedName>
</protein>
<dbReference type="Gene3D" id="1.10.287.130">
    <property type="match status" value="1"/>
</dbReference>
<dbReference type="PANTHER" id="PTHR43711:SF1">
    <property type="entry name" value="HISTIDINE KINASE 1"/>
    <property type="match status" value="1"/>
</dbReference>
<dbReference type="SMART" id="SM00387">
    <property type="entry name" value="HATPase_c"/>
    <property type="match status" value="1"/>
</dbReference>
<feature type="transmembrane region" description="Helical" evidence="7">
    <location>
        <begin position="36"/>
        <end position="59"/>
    </location>
</feature>
<keyword evidence="7" id="KW-0812">Transmembrane</keyword>
<evidence type="ECO:0000259" key="8">
    <source>
        <dbReference type="PROSITE" id="PS50109"/>
    </source>
</evidence>